<dbReference type="EC" id="2.1.1.-" evidence="6"/>
<protein>
    <submittedName>
        <fullName evidence="6">tRNA/rRNA methyltransferase</fullName>
        <ecNumber evidence="6">2.1.1.-</ecNumber>
    </submittedName>
</protein>
<dbReference type="InterPro" id="IPR029064">
    <property type="entry name" value="Ribosomal_eL30-like_sf"/>
</dbReference>
<evidence type="ECO:0000256" key="2">
    <source>
        <dbReference type="ARBA" id="ARBA00022603"/>
    </source>
</evidence>
<keyword evidence="7" id="KW-1185">Reference proteome</keyword>
<dbReference type="InterPro" id="IPR004441">
    <property type="entry name" value="rRNA_MeTrfase_TrmH"/>
</dbReference>
<dbReference type="GO" id="GO:0005829">
    <property type="term" value="C:cytosol"/>
    <property type="evidence" value="ECO:0007669"/>
    <property type="project" value="TreeGrafter"/>
</dbReference>
<dbReference type="SMART" id="SM00967">
    <property type="entry name" value="SpoU_sub_bind"/>
    <property type="match status" value="1"/>
</dbReference>
<proteinExistence type="inferred from homology"/>
<keyword evidence="2 6" id="KW-0489">Methyltransferase</keyword>
<dbReference type="NCBIfam" id="TIGR00186">
    <property type="entry name" value="rRNA_methyl_3"/>
    <property type="match status" value="1"/>
</dbReference>
<dbReference type="FunFam" id="3.40.1280.10:FF:000008">
    <property type="entry name" value="Group 3 RNA methyltransferase TrmH"/>
    <property type="match status" value="1"/>
</dbReference>
<dbReference type="InterPro" id="IPR029026">
    <property type="entry name" value="tRNA_m1G_MTases_N"/>
</dbReference>
<dbReference type="InterPro" id="IPR013123">
    <property type="entry name" value="SpoU_subst-bd"/>
</dbReference>
<dbReference type="CDD" id="cd18103">
    <property type="entry name" value="SpoU-like_RlmB"/>
    <property type="match status" value="1"/>
</dbReference>
<accession>A0A1Z3HNC3</accession>
<dbReference type="Pfam" id="PF08032">
    <property type="entry name" value="SpoU_sub_bind"/>
    <property type="match status" value="1"/>
</dbReference>
<dbReference type="InterPro" id="IPR029028">
    <property type="entry name" value="Alpha/beta_knot_MTases"/>
</dbReference>
<dbReference type="GO" id="GO:0008173">
    <property type="term" value="F:RNA methyltransferase activity"/>
    <property type="evidence" value="ECO:0007669"/>
    <property type="project" value="InterPro"/>
</dbReference>
<dbReference type="Gene3D" id="3.30.1330.30">
    <property type="match status" value="1"/>
</dbReference>
<evidence type="ECO:0000256" key="4">
    <source>
        <dbReference type="SAM" id="MobiDB-lite"/>
    </source>
</evidence>
<dbReference type="GO" id="GO:0003723">
    <property type="term" value="F:RNA binding"/>
    <property type="evidence" value="ECO:0007669"/>
    <property type="project" value="InterPro"/>
</dbReference>
<dbReference type="InterPro" id="IPR001537">
    <property type="entry name" value="SpoU_MeTrfase"/>
</dbReference>
<keyword evidence="3 6" id="KW-0808">Transferase</keyword>
<dbReference type="STRING" id="1641165.XM38_20080"/>
<dbReference type="PANTHER" id="PTHR46429">
    <property type="entry name" value="23S RRNA (GUANOSINE-2'-O-)-METHYLTRANSFERASE RLMB"/>
    <property type="match status" value="1"/>
</dbReference>
<dbReference type="SUPFAM" id="SSF55315">
    <property type="entry name" value="L30e-like"/>
    <property type="match status" value="1"/>
</dbReference>
<feature type="region of interest" description="Disordered" evidence="4">
    <location>
        <begin position="1"/>
        <end position="63"/>
    </location>
</feature>
<dbReference type="Gene3D" id="3.40.1280.10">
    <property type="match status" value="1"/>
</dbReference>
<dbReference type="PANTHER" id="PTHR46429:SF1">
    <property type="entry name" value="23S RRNA (GUANOSINE-2'-O-)-METHYLTRANSFERASE RLMB"/>
    <property type="match status" value="1"/>
</dbReference>
<dbReference type="OrthoDB" id="9794400at2"/>
<sequence>MNNDTMASKQPHPRPSGGRSRPQRSGGPKRSRDTFKPRRSGSTKAPKPVKPSKTAGTPADQPDAEDAADLIYGRHAVEAAITNQRPLNRLWVNSRLRYDSRFLPLLSEAKARGAVIDEVDSRRLNQLSNGANHQGLVAQVASYDYRDLGDLMAQAQQTVKIPVVIAADGITDPHNLGAIIRSAEALGAQGIVIPQRRAVGITATVAKVAAGALETFPVARVVNLRRALEELKQQGFWIYGLAATGRRSLHTARFDRPTVLVVGAEGDGLSLTIQESCDQLISVPLRGKTPSLNASVATGMALYEIYRQQWVSQLYLDSLQKEK</sequence>
<dbReference type="Pfam" id="PF00588">
    <property type="entry name" value="SpoU_methylase"/>
    <property type="match status" value="1"/>
</dbReference>
<dbReference type="SUPFAM" id="SSF75217">
    <property type="entry name" value="alpha/beta knot"/>
    <property type="match status" value="1"/>
</dbReference>
<dbReference type="EMBL" id="CP021983">
    <property type="protein sequence ID" value="ASC71792.1"/>
    <property type="molecule type" value="Genomic_DNA"/>
</dbReference>
<comment type="similarity">
    <text evidence="1">Belongs to the class IV-like SAM-binding methyltransferase superfamily. RNA methyltransferase TrmH family.</text>
</comment>
<evidence type="ECO:0000259" key="5">
    <source>
        <dbReference type="SMART" id="SM00967"/>
    </source>
</evidence>
<name>A0A1Z3HNC3_9CYAN</name>
<dbReference type="Proteomes" id="UP000191901">
    <property type="component" value="Chromosome"/>
</dbReference>
<dbReference type="AlphaFoldDB" id="A0A1Z3HNC3"/>
<feature type="compositionally biased region" description="Low complexity" evidence="4">
    <location>
        <begin position="15"/>
        <end position="28"/>
    </location>
</feature>
<dbReference type="GO" id="GO:0006396">
    <property type="term" value="P:RNA processing"/>
    <property type="evidence" value="ECO:0007669"/>
    <property type="project" value="InterPro"/>
</dbReference>
<gene>
    <name evidence="6" type="ORF">XM38_027460</name>
</gene>
<evidence type="ECO:0000313" key="6">
    <source>
        <dbReference type="EMBL" id="ASC71792.1"/>
    </source>
</evidence>
<feature type="domain" description="RNA 2-O ribose methyltransferase substrate binding" evidence="5">
    <location>
        <begin position="70"/>
        <end position="146"/>
    </location>
</feature>
<evidence type="ECO:0000256" key="3">
    <source>
        <dbReference type="ARBA" id="ARBA00022679"/>
    </source>
</evidence>
<organism evidence="6 7">
    <name type="scientific">Halomicronema hongdechloris C2206</name>
    <dbReference type="NCBI Taxonomy" id="1641165"/>
    <lineage>
        <taxon>Bacteria</taxon>
        <taxon>Bacillati</taxon>
        <taxon>Cyanobacteriota</taxon>
        <taxon>Cyanophyceae</taxon>
        <taxon>Nodosilineales</taxon>
        <taxon>Nodosilineaceae</taxon>
        <taxon>Halomicronema</taxon>
    </lineage>
</organism>
<evidence type="ECO:0000256" key="1">
    <source>
        <dbReference type="ARBA" id="ARBA00007228"/>
    </source>
</evidence>
<dbReference type="GO" id="GO:0032259">
    <property type="term" value="P:methylation"/>
    <property type="evidence" value="ECO:0007669"/>
    <property type="project" value="UniProtKB-KW"/>
</dbReference>
<reference evidence="6 7" key="1">
    <citation type="journal article" date="2016" name="Biochim. Biophys. Acta">
        <title>Characterization of red-shifted phycobilisomes isolated from the chlorophyll f-containing cyanobacterium Halomicronema hongdechloris.</title>
        <authorList>
            <person name="Li Y."/>
            <person name="Lin Y."/>
            <person name="Garvey C.J."/>
            <person name="Birch D."/>
            <person name="Corkery R.W."/>
            <person name="Loughlin P.C."/>
            <person name="Scheer H."/>
            <person name="Willows R.D."/>
            <person name="Chen M."/>
        </authorList>
    </citation>
    <scope>NUCLEOTIDE SEQUENCE [LARGE SCALE GENOMIC DNA]</scope>
    <source>
        <strain evidence="6 7">C2206</strain>
    </source>
</reference>
<dbReference type="KEGG" id="hhg:XM38_027460"/>
<evidence type="ECO:0000313" key="7">
    <source>
        <dbReference type="Proteomes" id="UP000191901"/>
    </source>
</evidence>